<protein>
    <submittedName>
        <fullName evidence="4">LysM domain protein</fullName>
    </submittedName>
</protein>
<dbReference type="eggNOG" id="COG1388">
    <property type="taxonomic scope" value="Bacteria"/>
</dbReference>
<keyword evidence="5" id="KW-1185">Reference proteome</keyword>
<sequence length="190" mass="21302">MSERREDQRPENEKLWDKTFEDDEETDSKGNLSRVKRRKKDSQNSRITTILVVLIIILAAAPIFFWVRHEQSFDHPVREQRVAQTHTKKVASKSKTHSKDHHAKTVRRQSSSISNKTVDRESTTASSVTSSAPSSASSMSSSDNKYATVQAGQGIYRVAANNGLTVSELARLNNISPNTALQPGQRLRVK</sequence>
<evidence type="ECO:0000256" key="1">
    <source>
        <dbReference type="SAM" id="MobiDB-lite"/>
    </source>
</evidence>
<dbReference type="InterPro" id="IPR049981">
    <property type="entry name" value="SPy_0802-like"/>
</dbReference>
<feature type="region of interest" description="Disordered" evidence="1">
    <location>
        <begin position="1"/>
        <end position="41"/>
    </location>
</feature>
<evidence type="ECO:0000313" key="5">
    <source>
        <dbReference type="Proteomes" id="UP000003987"/>
    </source>
</evidence>
<feature type="compositionally biased region" description="Basic and acidic residues" evidence="1">
    <location>
        <begin position="1"/>
        <end position="19"/>
    </location>
</feature>
<dbReference type="AlphaFoldDB" id="C7XU33"/>
<dbReference type="EMBL" id="GG698802">
    <property type="protein sequence ID" value="EEU30794.1"/>
    <property type="molecule type" value="Genomic_DNA"/>
</dbReference>
<name>C7XU33_9LACO</name>
<feature type="compositionally biased region" description="Basic residues" evidence="1">
    <location>
        <begin position="86"/>
        <end position="107"/>
    </location>
</feature>
<dbReference type="InterPro" id="IPR036779">
    <property type="entry name" value="LysM_dom_sf"/>
</dbReference>
<gene>
    <name evidence="4" type="ORF">HMPREF0501_00199</name>
</gene>
<evidence type="ECO:0000259" key="3">
    <source>
        <dbReference type="PROSITE" id="PS51782"/>
    </source>
</evidence>
<keyword evidence="2" id="KW-1133">Transmembrane helix</keyword>
<dbReference type="Pfam" id="PF01476">
    <property type="entry name" value="LysM"/>
    <property type="match status" value="1"/>
</dbReference>
<dbReference type="HOGENOM" id="CLU_109308_0_0_9"/>
<dbReference type="NCBIfam" id="NF042931">
    <property type="entry name" value="SAG1386_EF1546"/>
    <property type="match status" value="1"/>
</dbReference>
<proteinExistence type="predicted"/>
<keyword evidence="2" id="KW-0812">Transmembrane</keyword>
<dbReference type="SMART" id="SM00257">
    <property type="entry name" value="LysM"/>
    <property type="match status" value="1"/>
</dbReference>
<accession>C7XU33</accession>
<evidence type="ECO:0000313" key="4">
    <source>
        <dbReference type="EMBL" id="EEU30794.1"/>
    </source>
</evidence>
<dbReference type="RefSeq" id="WP_006915938.1">
    <property type="nucleotide sequence ID" value="NZ_GG698802.1"/>
</dbReference>
<dbReference type="STRING" id="575594.HMPREF0501_00199"/>
<dbReference type="InterPro" id="IPR018392">
    <property type="entry name" value="LysM"/>
</dbReference>
<reference evidence="4 5" key="1">
    <citation type="submission" date="2009-06" db="EMBL/GenBank/DDBJ databases">
        <title>The Genome Sequence of Lactobacillus coleohominis strain 101-4-CHN.</title>
        <authorList>
            <consortium name="The Broad Institute Genome Sequencing Platform"/>
            <person name="Ward D."/>
            <person name="Young S.K."/>
            <person name="Zeng Q."/>
            <person name="Koehrsen M."/>
            <person name="Alvarado L."/>
            <person name="Berlin A."/>
            <person name="Borenstein D."/>
            <person name="Chen Z."/>
            <person name="Engels R."/>
            <person name="Freedman E."/>
            <person name="Gellesch M."/>
            <person name="Goldberg J."/>
            <person name="Griggs A."/>
            <person name="Gujja S."/>
            <person name="Heiman D."/>
            <person name="Hepburn T."/>
            <person name="Howarth C."/>
            <person name="Jen D."/>
            <person name="Larson L."/>
            <person name="Lewis B."/>
            <person name="Mehta T."/>
            <person name="Park D."/>
            <person name="Pearson M."/>
            <person name="Roberts A."/>
            <person name="Saif S."/>
            <person name="Shea T."/>
            <person name="Shenoy N."/>
            <person name="Sisk P."/>
            <person name="Stolte C."/>
            <person name="Sykes S."/>
            <person name="Walk T."/>
            <person name="White J."/>
            <person name="Yandava C."/>
            <person name="Liu Y."/>
            <person name="Xu Q."/>
            <person name="Lander E."/>
            <person name="Nusbaum C."/>
            <person name="Galagan J."/>
            <person name="Birren B."/>
        </authorList>
    </citation>
    <scope>NUCLEOTIDE SEQUENCE [LARGE SCALE GENOMIC DNA]</scope>
    <source>
        <strain evidence="4 5">101-4-CHN</strain>
    </source>
</reference>
<dbReference type="Gene3D" id="3.10.350.10">
    <property type="entry name" value="LysM domain"/>
    <property type="match status" value="1"/>
</dbReference>
<dbReference type="CDD" id="cd00118">
    <property type="entry name" value="LysM"/>
    <property type="match status" value="1"/>
</dbReference>
<dbReference type="OrthoDB" id="2152150at2"/>
<dbReference type="PROSITE" id="PS51782">
    <property type="entry name" value="LYSM"/>
    <property type="match status" value="1"/>
</dbReference>
<evidence type="ECO:0000256" key="2">
    <source>
        <dbReference type="SAM" id="Phobius"/>
    </source>
</evidence>
<organism evidence="4 5">
    <name type="scientific">Limosilactobacillus coleohominis 101-4-CHN</name>
    <dbReference type="NCBI Taxonomy" id="575594"/>
    <lineage>
        <taxon>Bacteria</taxon>
        <taxon>Bacillati</taxon>
        <taxon>Bacillota</taxon>
        <taxon>Bacilli</taxon>
        <taxon>Lactobacillales</taxon>
        <taxon>Lactobacillaceae</taxon>
        <taxon>Limosilactobacillus</taxon>
    </lineage>
</organism>
<dbReference type="Proteomes" id="UP000003987">
    <property type="component" value="Unassembled WGS sequence"/>
</dbReference>
<feature type="region of interest" description="Disordered" evidence="1">
    <location>
        <begin position="78"/>
        <end position="143"/>
    </location>
</feature>
<feature type="compositionally biased region" description="Low complexity" evidence="1">
    <location>
        <begin position="123"/>
        <end position="142"/>
    </location>
</feature>
<feature type="transmembrane region" description="Helical" evidence="2">
    <location>
        <begin position="47"/>
        <end position="67"/>
    </location>
</feature>
<dbReference type="SUPFAM" id="SSF54106">
    <property type="entry name" value="LysM domain"/>
    <property type="match status" value="1"/>
</dbReference>
<feature type="domain" description="LysM" evidence="3">
    <location>
        <begin position="145"/>
        <end position="189"/>
    </location>
</feature>
<keyword evidence="2" id="KW-0472">Membrane</keyword>